<dbReference type="Pfam" id="PF01425">
    <property type="entry name" value="Amidase"/>
    <property type="match status" value="1"/>
</dbReference>
<dbReference type="InterPro" id="IPR036928">
    <property type="entry name" value="AS_sf"/>
</dbReference>
<dbReference type="SUPFAM" id="SSF75304">
    <property type="entry name" value="Amidase signature (AS) enzymes"/>
    <property type="match status" value="1"/>
</dbReference>
<dbReference type="GO" id="GO:0004040">
    <property type="term" value="F:amidase activity"/>
    <property type="evidence" value="ECO:0007669"/>
    <property type="project" value="UniProtKB-EC"/>
</dbReference>
<dbReference type="InterPro" id="IPR014087">
    <property type="entry name" value="Carboxybiuret_hydro_AtzE"/>
</dbReference>
<sequence length="470" mass="49402">MSLPLDPSLGTATEIAAAVRTGQVSADDIVRLCLERIAALNPRLNAFTDVTAARALAKAGRIDAARARGETLPPLAGVPYAVKNLFDIEGLPTRAGSKINRERAPAEADSALGARLEAAGAILLGGLNMGEYAYDFTGQNVHDGNALNPHDPARMAGGSSGGSGTAVAAGMAPLALGSDTNGSIRVPSSLCGLFGLKPTFGRLTRHGTYPFVAEFDHLGPMARATADLALAYDLMQGPEPADGHLADRPVEPTVPELGKGLDGLRIGVLGDHFKRFGHPEAYRGVETVAAALGATEEAILPQATAARAAGFVITAATGSSLHFDRIRSRPQDYDPATRDRFIAGTMIPAPWLIGAQKLRSWYRDRARELFERFDILLAPATPCFAPRSEETTLVLDGVEVPLRPNMGVYTQAISFIGLPVATVPVWLEGAVLPIGVQVIAAPWREDLVLRVSAALEAAGTCRSFVAEVPA</sequence>
<reference evidence="2 3" key="1">
    <citation type="submission" date="2015-09" db="EMBL/GenBank/DDBJ databases">
        <authorList>
            <person name="Jackson K.R."/>
            <person name="Lunt B.L."/>
            <person name="Fisher J.N.B."/>
            <person name="Gardner A.V."/>
            <person name="Bailey M.E."/>
            <person name="Deus L.M."/>
            <person name="Earl A.S."/>
            <person name="Gibby P.D."/>
            <person name="Hartmann K.A."/>
            <person name="Liu J.E."/>
            <person name="Manci A.M."/>
            <person name="Nielsen D.A."/>
            <person name="Solomon M.B."/>
            <person name="Breakwell D.P."/>
            <person name="Burnett S.H."/>
            <person name="Grose J.H."/>
        </authorList>
    </citation>
    <scope>NUCLEOTIDE SEQUENCE [LARGE SCALE GENOMIC DNA]</scope>
    <source>
        <strain evidence="2 3">16</strain>
    </source>
</reference>
<organism evidence="2 3">
    <name type="scientific">Prosthecodimorpha hirschii</name>
    <dbReference type="NCBI Taxonomy" id="665126"/>
    <lineage>
        <taxon>Bacteria</taxon>
        <taxon>Pseudomonadati</taxon>
        <taxon>Pseudomonadota</taxon>
        <taxon>Alphaproteobacteria</taxon>
        <taxon>Hyphomicrobiales</taxon>
        <taxon>Ancalomicrobiaceae</taxon>
        <taxon>Prosthecodimorpha</taxon>
    </lineage>
</organism>
<dbReference type="AlphaFoldDB" id="A0A0P6VSX9"/>
<dbReference type="PANTHER" id="PTHR11895:SF172">
    <property type="entry name" value="GLUTAMYL-TRNA(GLN) AMIDOTRANSFERASE"/>
    <property type="match status" value="1"/>
</dbReference>
<dbReference type="InterPro" id="IPR000120">
    <property type="entry name" value="Amidase"/>
</dbReference>
<keyword evidence="3" id="KW-1185">Reference proteome</keyword>
<dbReference type="Proteomes" id="UP000048984">
    <property type="component" value="Unassembled WGS sequence"/>
</dbReference>
<protein>
    <submittedName>
        <fullName evidence="2">Amidase</fullName>
        <ecNumber evidence="2">3.5.1.4</ecNumber>
    </submittedName>
</protein>
<dbReference type="STRING" id="665126.ABB55_23145"/>
<name>A0A0P6VSX9_9HYPH</name>
<accession>A0A0P6VSX9</accession>
<dbReference type="Gene3D" id="3.90.1300.10">
    <property type="entry name" value="Amidase signature (AS) domain"/>
    <property type="match status" value="1"/>
</dbReference>
<dbReference type="NCBIfam" id="TIGR02715">
    <property type="entry name" value="amido_AtzE"/>
    <property type="match status" value="1"/>
</dbReference>
<proteinExistence type="predicted"/>
<dbReference type="EC" id="3.5.1.4" evidence="2"/>
<dbReference type="NCBIfam" id="NF006631">
    <property type="entry name" value="PRK09201.1"/>
    <property type="match status" value="1"/>
</dbReference>
<keyword evidence="2" id="KW-0378">Hydrolase</keyword>
<dbReference type="EMBL" id="LJYW01000001">
    <property type="protein sequence ID" value="KPL54764.1"/>
    <property type="molecule type" value="Genomic_DNA"/>
</dbReference>
<dbReference type="InterPro" id="IPR023631">
    <property type="entry name" value="Amidase_dom"/>
</dbReference>
<dbReference type="PANTHER" id="PTHR11895">
    <property type="entry name" value="TRANSAMIDASE"/>
    <property type="match status" value="1"/>
</dbReference>
<evidence type="ECO:0000313" key="3">
    <source>
        <dbReference type="Proteomes" id="UP000048984"/>
    </source>
</evidence>
<reference evidence="2 3" key="2">
    <citation type="submission" date="2015-10" db="EMBL/GenBank/DDBJ databases">
        <title>Draft Genome Sequence of Prosthecomicrobium hirschii ATCC 27832.</title>
        <authorList>
            <person name="Daniel J."/>
            <person name="Givan S.A."/>
            <person name="Brun Y.V."/>
            <person name="Brown P.J."/>
        </authorList>
    </citation>
    <scope>NUCLEOTIDE SEQUENCE [LARGE SCALE GENOMIC DNA]</scope>
    <source>
        <strain evidence="2 3">16</strain>
    </source>
</reference>
<comment type="caution">
    <text evidence="2">The sequence shown here is derived from an EMBL/GenBank/DDBJ whole genome shotgun (WGS) entry which is preliminary data.</text>
</comment>
<dbReference type="RefSeq" id="WP_054360930.1">
    <property type="nucleotide sequence ID" value="NZ_LJYW01000001.1"/>
</dbReference>
<evidence type="ECO:0000259" key="1">
    <source>
        <dbReference type="Pfam" id="PF01425"/>
    </source>
</evidence>
<feature type="domain" description="Amidase" evidence="1">
    <location>
        <begin position="28"/>
        <end position="449"/>
    </location>
</feature>
<gene>
    <name evidence="2" type="ORF">ABB55_23145</name>
</gene>
<evidence type="ECO:0000313" key="2">
    <source>
        <dbReference type="EMBL" id="KPL54764.1"/>
    </source>
</evidence>